<reference evidence="2" key="1">
    <citation type="submission" date="2020-08" db="EMBL/GenBank/DDBJ databases">
        <title>Genome sequencing and assembly of the red palm weevil Rhynchophorus ferrugineus.</title>
        <authorList>
            <person name="Dias G.B."/>
            <person name="Bergman C.M."/>
            <person name="Manee M."/>
        </authorList>
    </citation>
    <scope>NUCLEOTIDE SEQUENCE</scope>
    <source>
        <strain evidence="2">AA-2017</strain>
        <tissue evidence="2">Whole larva</tissue>
    </source>
</reference>
<dbReference type="Proteomes" id="UP000625711">
    <property type="component" value="Unassembled WGS sequence"/>
</dbReference>
<comment type="caution">
    <text evidence="2">The sequence shown here is derived from an EMBL/GenBank/DDBJ whole genome shotgun (WGS) entry which is preliminary data.</text>
</comment>
<dbReference type="EMBL" id="JAACXV010013731">
    <property type="protein sequence ID" value="KAF7272655.1"/>
    <property type="molecule type" value="Genomic_DNA"/>
</dbReference>
<organism evidence="2 3">
    <name type="scientific">Rhynchophorus ferrugineus</name>
    <name type="common">Red palm weevil</name>
    <name type="synonym">Curculio ferrugineus</name>
    <dbReference type="NCBI Taxonomy" id="354439"/>
    <lineage>
        <taxon>Eukaryota</taxon>
        <taxon>Metazoa</taxon>
        <taxon>Ecdysozoa</taxon>
        <taxon>Arthropoda</taxon>
        <taxon>Hexapoda</taxon>
        <taxon>Insecta</taxon>
        <taxon>Pterygota</taxon>
        <taxon>Neoptera</taxon>
        <taxon>Endopterygota</taxon>
        <taxon>Coleoptera</taxon>
        <taxon>Polyphaga</taxon>
        <taxon>Cucujiformia</taxon>
        <taxon>Curculionidae</taxon>
        <taxon>Dryophthorinae</taxon>
        <taxon>Rhynchophorus</taxon>
    </lineage>
</organism>
<name>A0A834MAJ4_RHYFE</name>
<feature type="compositionally biased region" description="Polar residues" evidence="1">
    <location>
        <begin position="58"/>
        <end position="73"/>
    </location>
</feature>
<proteinExistence type="predicted"/>
<feature type="region of interest" description="Disordered" evidence="1">
    <location>
        <begin position="47"/>
        <end position="82"/>
    </location>
</feature>
<evidence type="ECO:0000313" key="3">
    <source>
        <dbReference type="Proteomes" id="UP000625711"/>
    </source>
</evidence>
<accession>A0A834MAJ4</accession>
<evidence type="ECO:0000313" key="2">
    <source>
        <dbReference type="EMBL" id="KAF7272655.1"/>
    </source>
</evidence>
<protein>
    <submittedName>
        <fullName evidence="2">Uncharacterized protein</fullName>
    </submittedName>
</protein>
<gene>
    <name evidence="2" type="ORF">GWI33_014594</name>
</gene>
<sequence>MDFRFPLGHISPEGTPLPAGELSFANRHRRPVLIFGINSAARLADVASRGVSARGKRTASTESTPQGRCTSSGPAEARSLHV</sequence>
<evidence type="ECO:0000256" key="1">
    <source>
        <dbReference type="SAM" id="MobiDB-lite"/>
    </source>
</evidence>
<keyword evidence="3" id="KW-1185">Reference proteome</keyword>
<dbReference type="AlphaFoldDB" id="A0A834MAJ4"/>